<dbReference type="EMBL" id="LKCW01000027">
    <property type="protein sequence ID" value="KPM43769.1"/>
    <property type="molecule type" value="Genomic_DNA"/>
</dbReference>
<feature type="chain" id="PRO_5006136103" evidence="1">
    <location>
        <begin position="24"/>
        <end position="368"/>
    </location>
</feature>
<sequence>MLPLGAMQMVAILLVLIYGPLQTHEFEFLKSGASVPTPADKGVCSGKPHSGETLKVYQDYMSIVSDLSEAQPSWYYGPGDIDYDSADFVASTCFHFTSLELLSAGVPTTKNQLNGTGQGSESFDFNIVKQLCLDLSSGLDTTLGRYSRVSSIMDRVGASKHVLASWLCAFTREYQKLQGFDHHALNALQQFDYAQNMRAFLSRSEQAIAQKMGVQSRIYGEIASHIPDVLANFTKLHDITKAFVTAHELQSSVSMQPLYISVADIEIYRTHIKAVLELGKSHRHNNLRRSLMFIGKTIHNFRGAVILAKRRQEMLVDALDRVLVPGALEEYELAEKYFLQMESIKPSVSQEHTDEDDWFDYPLPYRYE</sequence>
<evidence type="ECO:0000313" key="3">
    <source>
        <dbReference type="Proteomes" id="UP000050424"/>
    </source>
</evidence>
<reference evidence="2 3" key="1">
    <citation type="submission" date="2015-09" db="EMBL/GenBank/DDBJ databases">
        <title>Draft genome of a European isolate of the apple canker pathogen Neonectria ditissima.</title>
        <authorList>
            <person name="Gomez-Cortecero A."/>
            <person name="Harrison R.J."/>
            <person name="Armitage A.D."/>
        </authorList>
    </citation>
    <scope>NUCLEOTIDE SEQUENCE [LARGE SCALE GENOMIC DNA]</scope>
    <source>
        <strain evidence="2 3">R09/05</strain>
    </source>
</reference>
<dbReference type="AlphaFoldDB" id="A0A0P7BQT2"/>
<gene>
    <name evidence="2" type="ORF">AK830_g2796</name>
</gene>
<comment type="caution">
    <text evidence="2">The sequence shown here is derived from an EMBL/GenBank/DDBJ whole genome shotgun (WGS) entry which is preliminary data.</text>
</comment>
<keyword evidence="1" id="KW-0732">Signal</keyword>
<dbReference type="Proteomes" id="UP000050424">
    <property type="component" value="Unassembled WGS sequence"/>
</dbReference>
<accession>A0A0P7BQT2</accession>
<evidence type="ECO:0000313" key="2">
    <source>
        <dbReference type="EMBL" id="KPM43769.1"/>
    </source>
</evidence>
<keyword evidence="3" id="KW-1185">Reference proteome</keyword>
<name>A0A0P7BQT2_9HYPO</name>
<evidence type="ECO:0000256" key="1">
    <source>
        <dbReference type="SAM" id="SignalP"/>
    </source>
</evidence>
<proteinExistence type="predicted"/>
<organism evidence="2 3">
    <name type="scientific">Neonectria ditissima</name>
    <dbReference type="NCBI Taxonomy" id="78410"/>
    <lineage>
        <taxon>Eukaryota</taxon>
        <taxon>Fungi</taxon>
        <taxon>Dikarya</taxon>
        <taxon>Ascomycota</taxon>
        <taxon>Pezizomycotina</taxon>
        <taxon>Sordariomycetes</taxon>
        <taxon>Hypocreomycetidae</taxon>
        <taxon>Hypocreales</taxon>
        <taxon>Nectriaceae</taxon>
        <taxon>Neonectria</taxon>
    </lineage>
</organism>
<protein>
    <submittedName>
        <fullName evidence="2">Uncharacterized protein</fullName>
    </submittedName>
</protein>
<feature type="signal peptide" evidence="1">
    <location>
        <begin position="1"/>
        <end position="23"/>
    </location>
</feature>